<evidence type="ECO:0000313" key="2">
    <source>
        <dbReference type="Proteomes" id="UP001234297"/>
    </source>
</evidence>
<keyword evidence="2" id="KW-1185">Reference proteome</keyword>
<dbReference type="Proteomes" id="UP001234297">
    <property type="component" value="Chromosome 5"/>
</dbReference>
<sequence length="163" mass="18279">MRGAKEAVEEGILSELTKATIMKPVVMNETEDQILNKWAHFAKKLSFLPLYVIDVATAIVVALKDYGQYSELLEPFLMMRSSSLVTDNICTYALATCKSASFEKGKEIVEDVIEIGIEMDRFYGILTIGFLAKMDEDTNLPPAHADQYFCSEDEYTSLPESDN</sequence>
<organism evidence="1 2">
    <name type="scientific">Persea americana</name>
    <name type="common">Avocado</name>
    <dbReference type="NCBI Taxonomy" id="3435"/>
    <lineage>
        <taxon>Eukaryota</taxon>
        <taxon>Viridiplantae</taxon>
        <taxon>Streptophyta</taxon>
        <taxon>Embryophyta</taxon>
        <taxon>Tracheophyta</taxon>
        <taxon>Spermatophyta</taxon>
        <taxon>Magnoliopsida</taxon>
        <taxon>Magnoliidae</taxon>
        <taxon>Laurales</taxon>
        <taxon>Lauraceae</taxon>
        <taxon>Persea</taxon>
    </lineage>
</organism>
<proteinExistence type="predicted"/>
<dbReference type="EMBL" id="CM056813">
    <property type="protein sequence ID" value="KAJ8639344.1"/>
    <property type="molecule type" value="Genomic_DNA"/>
</dbReference>
<reference evidence="1 2" key="1">
    <citation type="journal article" date="2022" name="Hortic Res">
        <title>A haplotype resolved chromosomal level avocado genome allows analysis of novel avocado genes.</title>
        <authorList>
            <person name="Nath O."/>
            <person name="Fletcher S.J."/>
            <person name="Hayward A."/>
            <person name="Shaw L.M."/>
            <person name="Masouleh A.K."/>
            <person name="Furtado A."/>
            <person name="Henry R.J."/>
            <person name="Mitter N."/>
        </authorList>
    </citation>
    <scope>NUCLEOTIDE SEQUENCE [LARGE SCALE GENOMIC DNA]</scope>
    <source>
        <strain evidence="2">cv. Hass</strain>
    </source>
</reference>
<protein>
    <submittedName>
        <fullName evidence="1">Uncharacterized protein</fullName>
    </submittedName>
</protein>
<name>A0ACC2M215_PERAE</name>
<evidence type="ECO:0000313" key="1">
    <source>
        <dbReference type="EMBL" id="KAJ8639344.1"/>
    </source>
</evidence>
<gene>
    <name evidence="1" type="ORF">MRB53_016038</name>
</gene>
<accession>A0ACC2M215</accession>
<comment type="caution">
    <text evidence="1">The sequence shown here is derived from an EMBL/GenBank/DDBJ whole genome shotgun (WGS) entry which is preliminary data.</text>
</comment>